<proteinExistence type="predicted"/>
<evidence type="ECO:0000313" key="2">
    <source>
        <dbReference type="EMBL" id="KAG5410791.1"/>
    </source>
</evidence>
<dbReference type="InterPro" id="IPR027417">
    <property type="entry name" value="P-loop_NTPase"/>
</dbReference>
<sequence length="303" mass="34036">MVVSGSMMLPVSQAPSMCTGGASSSHHKKFENSLSTEEEDLVPSMEDEVNGEEEKFSSFCRLLVIKMKNKKSYVSLSLYRRPIAILYYSPLINLLFKFILIFLSPRYSLALQVYTTPAQHLDFTWSSPLTMTSASATTSTTTSEQTSYIFRFVEMDRHTEAVKALLELQMKFGVGGIGICGVNGLGKSTLARRAYEHISPLFQDHHYFINDSKKVYSYFLISPNKFIHISLSPRYSLALQVYTTPVQHLDFTWSSPFTMTSTSATTSTTTSGQTSYIFRFVGMDRHTEAVKALLEFQMKVGVG</sequence>
<reference evidence="2 3" key="1">
    <citation type="submission" date="2021-03" db="EMBL/GenBank/DDBJ databases">
        <authorList>
            <person name="King G.J."/>
            <person name="Bancroft I."/>
            <person name="Baten A."/>
            <person name="Bloomfield J."/>
            <person name="Borpatragohain P."/>
            <person name="He Z."/>
            <person name="Irish N."/>
            <person name="Irwin J."/>
            <person name="Liu K."/>
            <person name="Mauleon R.P."/>
            <person name="Moore J."/>
            <person name="Morris R."/>
            <person name="Ostergaard L."/>
            <person name="Wang B."/>
            <person name="Wells R."/>
        </authorList>
    </citation>
    <scope>NUCLEOTIDE SEQUENCE [LARGE SCALE GENOMIC DNA]</scope>
    <source>
        <strain evidence="2">R-o-18</strain>
        <tissue evidence="2">Leaf</tissue>
    </source>
</reference>
<name>A0ABQ7NIT2_BRACM</name>
<evidence type="ECO:0000256" key="1">
    <source>
        <dbReference type="SAM" id="MobiDB-lite"/>
    </source>
</evidence>
<comment type="caution">
    <text evidence="2">The sequence shown here is derived from an EMBL/GenBank/DDBJ whole genome shotgun (WGS) entry which is preliminary data.</text>
</comment>
<evidence type="ECO:0000313" key="3">
    <source>
        <dbReference type="Proteomes" id="UP000823674"/>
    </source>
</evidence>
<feature type="region of interest" description="Disordered" evidence="1">
    <location>
        <begin position="16"/>
        <end position="38"/>
    </location>
</feature>
<dbReference type="SUPFAM" id="SSF52540">
    <property type="entry name" value="P-loop containing nucleoside triphosphate hydrolases"/>
    <property type="match status" value="1"/>
</dbReference>
<accession>A0ABQ7NIT2</accession>
<gene>
    <name evidence="2" type="primary">A02g507240.1_BraROA</name>
    <name evidence="2" type="ORF">IGI04_007110</name>
</gene>
<protein>
    <recommendedName>
        <fullName evidence="4">NB-ARC domain-containing protein</fullName>
    </recommendedName>
</protein>
<evidence type="ECO:0008006" key="4">
    <source>
        <dbReference type="Google" id="ProtNLM"/>
    </source>
</evidence>
<keyword evidence="3" id="KW-1185">Reference proteome</keyword>
<dbReference type="EMBL" id="JADBGQ010000002">
    <property type="protein sequence ID" value="KAG5410791.1"/>
    <property type="molecule type" value="Genomic_DNA"/>
</dbReference>
<dbReference type="Proteomes" id="UP000823674">
    <property type="component" value="Chromosome A02"/>
</dbReference>
<dbReference type="Gene3D" id="3.40.50.300">
    <property type="entry name" value="P-loop containing nucleotide triphosphate hydrolases"/>
    <property type="match status" value="1"/>
</dbReference>
<organism evidence="2 3">
    <name type="scientific">Brassica rapa subsp. trilocularis</name>
    <dbReference type="NCBI Taxonomy" id="1813537"/>
    <lineage>
        <taxon>Eukaryota</taxon>
        <taxon>Viridiplantae</taxon>
        <taxon>Streptophyta</taxon>
        <taxon>Embryophyta</taxon>
        <taxon>Tracheophyta</taxon>
        <taxon>Spermatophyta</taxon>
        <taxon>Magnoliopsida</taxon>
        <taxon>eudicotyledons</taxon>
        <taxon>Gunneridae</taxon>
        <taxon>Pentapetalae</taxon>
        <taxon>rosids</taxon>
        <taxon>malvids</taxon>
        <taxon>Brassicales</taxon>
        <taxon>Brassicaceae</taxon>
        <taxon>Brassiceae</taxon>
        <taxon>Brassica</taxon>
    </lineage>
</organism>